<feature type="compositionally biased region" description="Low complexity" evidence="3">
    <location>
        <begin position="269"/>
        <end position="287"/>
    </location>
</feature>
<dbReference type="PANTHER" id="PTHR21694">
    <property type="entry name" value="COILED-COIL DOMAIN-CONTAINING PROTEIN 63"/>
    <property type="match status" value="1"/>
</dbReference>
<feature type="region of interest" description="Disordered" evidence="3">
    <location>
        <begin position="464"/>
        <end position="509"/>
    </location>
</feature>
<organism evidence="5 6">
    <name type="scientific">Bodo saltans</name>
    <name type="common">Flagellated protozoan</name>
    <dbReference type="NCBI Taxonomy" id="75058"/>
    <lineage>
        <taxon>Eukaryota</taxon>
        <taxon>Discoba</taxon>
        <taxon>Euglenozoa</taxon>
        <taxon>Kinetoplastea</taxon>
        <taxon>Metakinetoplastina</taxon>
        <taxon>Eubodonida</taxon>
        <taxon>Bodonidae</taxon>
        <taxon>Bodo</taxon>
    </lineage>
</organism>
<gene>
    <name evidence="5" type="ORF">BSAL_67050</name>
</gene>
<feature type="compositionally biased region" description="Low complexity" evidence="3">
    <location>
        <begin position="22"/>
        <end position="34"/>
    </location>
</feature>
<feature type="compositionally biased region" description="Basic and acidic residues" evidence="3">
    <location>
        <begin position="590"/>
        <end position="601"/>
    </location>
</feature>
<dbReference type="InterPro" id="IPR051876">
    <property type="entry name" value="ODA-DC/CCD"/>
</dbReference>
<feature type="region of interest" description="Disordered" evidence="3">
    <location>
        <begin position="247"/>
        <end position="305"/>
    </location>
</feature>
<feature type="coiled-coil region" evidence="2">
    <location>
        <begin position="140"/>
        <end position="227"/>
    </location>
</feature>
<dbReference type="OMA" id="CYKDTIC"/>
<keyword evidence="1 2" id="KW-0175">Coiled coil</keyword>
<sequence>MSSNDDTTKKRQRLLDNDRQKYQQAAQTQMTKQQDSISALKKENEKLKQDLAATTGGAYDFQEQDRLATMQAEVEMLERKLQYERMRKNDIVKKNASARIDVLHARKSMGGVNVTAENTQAVDKQVHVLENRLDQALVKFNEALAFNKSLREQIDNLREERKVFQRIYKKLESELHEKKKSMAEKIERANQDYEERDTLQQQLEALRQAAKEDQKKYEENFASIEAAMQQFKHVRDQQLQSMKSTITNPAATRGGDRGGYHESPPPSSPLNSKKGAHSAAGGNNNANESRHSNNDENSPHDDDETDLQDVVDQLKEATGIQDLDVLYHKFLKAEEHNFSMYNFVNELNTEQEQLEGEIGQLKQQLAGEKGDAQRRKMLKELENELAQTEQQTERLTSDTQRQRENLSVIRGVTQELFNRIGCSQEAARDLCGGTECNEMNLAIFLGLVEQRSTDILVAYNNAAQNEQRRRMQSRDEETRKRKERRQAERQARIEAGETVPEDDGDDEEDTAAADLGMSMDNPESSPSKTSKFIGVGPSVGHNTVSATTLVRQHGLPNTNAGDAQADTNDDVDEDNILSHEVLRQQMEQRLQQKREKDERGGRSKKRGGGGGGGAGKK</sequence>
<feature type="region of interest" description="Disordered" evidence="3">
    <location>
        <begin position="1"/>
        <end position="37"/>
    </location>
</feature>
<reference evidence="6" key="1">
    <citation type="submission" date="2015-09" db="EMBL/GenBank/DDBJ databases">
        <authorList>
            <consortium name="Pathogen Informatics"/>
        </authorList>
    </citation>
    <scope>NUCLEOTIDE SEQUENCE [LARGE SCALE GENOMIC DNA]</scope>
    <source>
        <strain evidence="6">Lake Konstanz</strain>
    </source>
</reference>
<feature type="domain" description="ODAD1 central coiled coil region" evidence="4">
    <location>
        <begin position="124"/>
        <end position="231"/>
    </location>
</feature>
<evidence type="ECO:0000256" key="3">
    <source>
        <dbReference type="SAM" id="MobiDB-lite"/>
    </source>
</evidence>
<protein>
    <recommendedName>
        <fullName evidence="4">ODAD1 central coiled coil region domain-containing protein</fullName>
    </recommendedName>
</protein>
<evidence type="ECO:0000313" key="6">
    <source>
        <dbReference type="Proteomes" id="UP000051952"/>
    </source>
</evidence>
<evidence type="ECO:0000256" key="1">
    <source>
        <dbReference type="ARBA" id="ARBA00023054"/>
    </source>
</evidence>
<dbReference type="Pfam" id="PF21773">
    <property type="entry name" value="ODAD1_CC"/>
    <property type="match status" value="2"/>
</dbReference>
<name>A0A0S4IU95_BODSA</name>
<dbReference type="Proteomes" id="UP000051952">
    <property type="component" value="Unassembled WGS sequence"/>
</dbReference>
<feature type="compositionally biased region" description="Basic and acidic residues" evidence="3">
    <location>
        <begin position="466"/>
        <end position="495"/>
    </location>
</feature>
<feature type="compositionally biased region" description="Basic and acidic residues" evidence="3">
    <location>
        <begin position="1"/>
        <end position="21"/>
    </location>
</feature>
<evidence type="ECO:0000256" key="2">
    <source>
        <dbReference type="SAM" id="Coils"/>
    </source>
</evidence>
<dbReference type="AlphaFoldDB" id="A0A0S4IU95"/>
<dbReference type="VEuPathDB" id="TriTrypDB:BSAL_67050"/>
<keyword evidence="6" id="KW-1185">Reference proteome</keyword>
<dbReference type="PANTHER" id="PTHR21694:SF36">
    <property type="entry name" value="OUTER DYNEIN ARM DOCKING COMPLEX PROTEIN"/>
    <property type="match status" value="1"/>
</dbReference>
<feature type="compositionally biased region" description="Acidic residues" evidence="3">
    <location>
        <begin position="499"/>
        <end position="509"/>
    </location>
</feature>
<dbReference type="EMBL" id="CYKH01000443">
    <property type="protein sequence ID" value="CUF90818.1"/>
    <property type="molecule type" value="Genomic_DNA"/>
</dbReference>
<feature type="compositionally biased region" description="Basic and acidic residues" evidence="3">
    <location>
        <begin position="288"/>
        <end position="300"/>
    </location>
</feature>
<dbReference type="OrthoDB" id="6766775at2759"/>
<feature type="region of interest" description="Disordered" evidence="3">
    <location>
        <begin position="554"/>
        <end position="617"/>
    </location>
</feature>
<evidence type="ECO:0000259" key="4">
    <source>
        <dbReference type="Pfam" id="PF21773"/>
    </source>
</evidence>
<dbReference type="InterPro" id="IPR049258">
    <property type="entry name" value="ODAD1_CC"/>
</dbReference>
<feature type="compositionally biased region" description="Gly residues" evidence="3">
    <location>
        <begin position="608"/>
        <end position="617"/>
    </location>
</feature>
<feature type="domain" description="ODAD1 central coiled coil region" evidence="4">
    <location>
        <begin position="284"/>
        <end position="432"/>
    </location>
</feature>
<evidence type="ECO:0000313" key="5">
    <source>
        <dbReference type="EMBL" id="CUF90818.1"/>
    </source>
</evidence>
<accession>A0A0S4IU95</accession>
<feature type="coiled-coil region" evidence="2">
    <location>
        <begin position="344"/>
        <end position="405"/>
    </location>
</feature>
<proteinExistence type="predicted"/>